<name>A0ABN2Q6Y3_9MICO</name>
<proteinExistence type="predicted"/>
<accession>A0ABN2Q6Y3</accession>
<dbReference type="InterPro" id="IPR058627">
    <property type="entry name" value="MdtA-like_C"/>
</dbReference>
<keyword evidence="3" id="KW-1185">Reference proteome</keyword>
<protein>
    <recommendedName>
        <fullName evidence="1">Multidrug resistance protein MdtA-like C-terminal permuted SH3 domain-containing protein</fullName>
    </recommendedName>
</protein>
<dbReference type="Gene3D" id="2.40.50.100">
    <property type="match status" value="1"/>
</dbReference>
<dbReference type="Proteomes" id="UP001499954">
    <property type="component" value="Unassembled WGS sequence"/>
</dbReference>
<gene>
    <name evidence="2" type="ORF">GCM10009717_10160</name>
</gene>
<dbReference type="Gene3D" id="2.40.420.20">
    <property type="match status" value="1"/>
</dbReference>
<feature type="domain" description="Multidrug resistance protein MdtA-like C-terminal permuted SH3" evidence="1">
    <location>
        <begin position="263"/>
        <end position="317"/>
    </location>
</feature>
<dbReference type="PANTHER" id="PTHR30469:SF33">
    <property type="entry name" value="SLR1207 PROTEIN"/>
    <property type="match status" value="1"/>
</dbReference>
<evidence type="ECO:0000259" key="1">
    <source>
        <dbReference type="Pfam" id="PF25967"/>
    </source>
</evidence>
<dbReference type="EMBL" id="BAAAMK010000001">
    <property type="protein sequence ID" value="GAA1945650.1"/>
    <property type="molecule type" value="Genomic_DNA"/>
</dbReference>
<organism evidence="2 3">
    <name type="scientific">Agromyces allii</name>
    <dbReference type="NCBI Taxonomy" id="393607"/>
    <lineage>
        <taxon>Bacteria</taxon>
        <taxon>Bacillati</taxon>
        <taxon>Actinomycetota</taxon>
        <taxon>Actinomycetes</taxon>
        <taxon>Micrococcales</taxon>
        <taxon>Microbacteriaceae</taxon>
        <taxon>Agromyces</taxon>
    </lineage>
</organism>
<comment type="caution">
    <text evidence="2">The sequence shown here is derived from an EMBL/GenBank/DDBJ whole genome shotgun (WGS) entry which is preliminary data.</text>
</comment>
<dbReference type="Pfam" id="PF25967">
    <property type="entry name" value="RND-MFP_C"/>
    <property type="match status" value="1"/>
</dbReference>
<reference evidence="2 3" key="1">
    <citation type="journal article" date="2019" name="Int. J. Syst. Evol. Microbiol.">
        <title>The Global Catalogue of Microorganisms (GCM) 10K type strain sequencing project: providing services to taxonomists for standard genome sequencing and annotation.</title>
        <authorList>
            <consortium name="The Broad Institute Genomics Platform"/>
            <consortium name="The Broad Institute Genome Sequencing Center for Infectious Disease"/>
            <person name="Wu L."/>
            <person name="Ma J."/>
        </authorList>
    </citation>
    <scope>NUCLEOTIDE SEQUENCE [LARGE SCALE GENOMIC DNA]</scope>
    <source>
        <strain evidence="2 3">JCM 13584</strain>
    </source>
</reference>
<evidence type="ECO:0000313" key="2">
    <source>
        <dbReference type="EMBL" id="GAA1945650.1"/>
    </source>
</evidence>
<evidence type="ECO:0000313" key="3">
    <source>
        <dbReference type="Proteomes" id="UP001499954"/>
    </source>
</evidence>
<dbReference type="PANTHER" id="PTHR30469">
    <property type="entry name" value="MULTIDRUG RESISTANCE PROTEIN MDTA"/>
    <property type="match status" value="1"/>
</dbReference>
<sequence>MGVWRKWIFPILRMVLVAAIAVALVKLAFFPDAPQADASLQPTGTISEPQVQVERASIRNDVVLAGTVGPVPAVAIKATANGTVDEVFVKPGQVVGQGDVLFDIKVVDEPVETTTVGPDGVPIVSLGQPGHHFEKVLAPTSGVLVGFDVLSEQPMAVGQAAGRVAPPSFEVSAPLGAEQQYRLTQMPTEAEVVIAGGPAPFSCTSLTISTTDVAAGDDADTAAAGAAGGAPGSATVRCSVPAEVKVFSGLTAQVTIAAGSADDVLAVPTTAVEGGAETGVVWLVGDDGEGAEHPVTLGLTDGVNVQIVDGLAEGDAVLQFVPGAPAQPDCEMDPAACGGMVMGLGK</sequence>